<reference evidence="3 4" key="1">
    <citation type="submission" date="2020-08" db="EMBL/GenBank/DDBJ databases">
        <title>Genomic Encyclopedia of Type Strains, Phase IV (KMG-V): Genome sequencing to study the core and pangenomes of soil and plant-associated prokaryotes.</title>
        <authorList>
            <person name="Whitman W."/>
        </authorList>
    </citation>
    <scope>NUCLEOTIDE SEQUENCE [LARGE SCALE GENOMIC DNA]</scope>
    <source>
        <strain evidence="3 4">M8US30</strain>
    </source>
</reference>
<dbReference type="Proteomes" id="UP000569092">
    <property type="component" value="Unassembled WGS sequence"/>
</dbReference>
<organism evidence="3 4">
    <name type="scientific">Tunturiibacter lichenicola</name>
    <dbReference type="NCBI Taxonomy" id="2051959"/>
    <lineage>
        <taxon>Bacteria</taxon>
        <taxon>Pseudomonadati</taxon>
        <taxon>Acidobacteriota</taxon>
        <taxon>Terriglobia</taxon>
        <taxon>Terriglobales</taxon>
        <taxon>Acidobacteriaceae</taxon>
        <taxon>Tunturiibacter</taxon>
    </lineage>
</organism>
<evidence type="ECO:0000256" key="1">
    <source>
        <dbReference type="SAM" id="MobiDB-lite"/>
    </source>
</evidence>
<proteinExistence type="predicted"/>
<feature type="chain" id="PRO_5030677258" description="DUF2911 domain-containing protein" evidence="2">
    <location>
        <begin position="26"/>
        <end position="190"/>
    </location>
</feature>
<name>A0A7W8J6S0_9BACT</name>
<gene>
    <name evidence="3" type="ORF">HDF10_001563</name>
</gene>
<protein>
    <recommendedName>
        <fullName evidence="5">DUF2911 domain-containing protein</fullName>
    </recommendedName>
</protein>
<accession>A0A7W8J6S0</accession>
<sequence length="190" mass="20317">MHLRSLALAACCTLLTTATTLQINAQSGGVQTDSAQPSSKPVASPPATAEVSLNGKQLTIKYNSPRLKGRTIGTTIVPYGQVWRTGANPATTFITATNLKIGTLDVPAGTYTLYTLPSASQWLLIVNKQTGQWGTDYSQAKDLGRTPMTSKTLPASQENMSISFDHTKGATTELHVKWATTDEYVTVKAE</sequence>
<evidence type="ECO:0000256" key="2">
    <source>
        <dbReference type="SAM" id="SignalP"/>
    </source>
</evidence>
<comment type="caution">
    <text evidence="3">The sequence shown here is derived from an EMBL/GenBank/DDBJ whole genome shotgun (WGS) entry which is preliminary data.</text>
</comment>
<evidence type="ECO:0000313" key="4">
    <source>
        <dbReference type="Proteomes" id="UP000569092"/>
    </source>
</evidence>
<keyword evidence="2" id="KW-0732">Signal</keyword>
<feature type="signal peptide" evidence="2">
    <location>
        <begin position="1"/>
        <end position="25"/>
    </location>
</feature>
<evidence type="ECO:0008006" key="5">
    <source>
        <dbReference type="Google" id="ProtNLM"/>
    </source>
</evidence>
<feature type="region of interest" description="Disordered" evidence="1">
    <location>
        <begin position="29"/>
        <end position="48"/>
    </location>
</feature>
<dbReference type="AlphaFoldDB" id="A0A7W8J6S0"/>
<feature type="compositionally biased region" description="Polar residues" evidence="1">
    <location>
        <begin position="29"/>
        <end position="41"/>
    </location>
</feature>
<dbReference type="EMBL" id="JACHDZ010000002">
    <property type="protein sequence ID" value="MBB5343588.1"/>
    <property type="molecule type" value="Genomic_DNA"/>
</dbReference>
<evidence type="ECO:0000313" key="3">
    <source>
        <dbReference type="EMBL" id="MBB5343588.1"/>
    </source>
</evidence>
<dbReference type="InterPro" id="IPR021314">
    <property type="entry name" value="DUF2911"/>
</dbReference>
<dbReference type="Pfam" id="PF11138">
    <property type="entry name" value="DUF2911"/>
    <property type="match status" value="1"/>
</dbReference>